<comment type="caution">
    <text evidence="2">The sequence shown here is derived from an EMBL/GenBank/DDBJ whole genome shotgun (WGS) entry which is preliminary data.</text>
</comment>
<sequence>MDSNFWNRYSKPSIVKRLLLFILVFLQFYPTKFIALPVSSRVFISLLGFGLLILKYFLDIFAGKMLTIDRRFARLGFPLLLISLFSIVSLNYNGTSDTMYLYYFSTASLMILSSYFTIHIFKYFYGNDLSFEIIAYYCTIIVFFQLLFGVVTYLDPSLTLPILLITDDGVYQLKNLIHGRFMGLGASVMLLGVANGVGLLLIAILMKNAKAFGISNKLKFWLSFMFISIAVIGNMQARTTTFCAVVSIFYLIFSSLKLNLDLLKNGIGQLFKVIFFFALILVFVIVYFGDQLSRFQDTLNYGFEMFNSVSEGKGAQTGSSDMLKRMLTVWPTSTKTWLIGDGLFTTEGDGYYMQTDVGYARLIFYFGIFGAITFYIYEMMITYVSLKNIVKGWGAIWIYLLMMIFFVNVKAFIEYTHYVSLFFVFNLLYNSKSKTITIPSKIVVQTV</sequence>
<feature type="transmembrane region" description="Helical" evidence="1">
    <location>
        <begin position="18"/>
        <end position="36"/>
    </location>
</feature>
<evidence type="ECO:0000313" key="3">
    <source>
        <dbReference type="Proteomes" id="UP000249645"/>
    </source>
</evidence>
<feature type="transmembrane region" description="Helical" evidence="1">
    <location>
        <begin position="181"/>
        <end position="206"/>
    </location>
</feature>
<evidence type="ECO:0008006" key="4">
    <source>
        <dbReference type="Google" id="ProtNLM"/>
    </source>
</evidence>
<proteinExistence type="predicted"/>
<feature type="transmembrane region" description="Helical" evidence="1">
    <location>
        <begin position="359"/>
        <end position="377"/>
    </location>
</feature>
<evidence type="ECO:0000313" key="2">
    <source>
        <dbReference type="EMBL" id="PZP50922.1"/>
    </source>
</evidence>
<evidence type="ECO:0000256" key="1">
    <source>
        <dbReference type="SAM" id="Phobius"/>
    </source>
</evidence>
<keyword evidence="1" id="KW-0472">Membrane</keyword>
<protein>
    <recommendedName>
        <fullName evidence="4">O-antigen polymerase</fullName>
    </recommendedName>
</protein>
<accession>A0A2W5H5T0</accession>
<feature type="transmembrane region" description="Helical" evidence="1">
    <location>
        <begin position="75"/>
        <end position="94"/>
    </location>
</feature>
<dbReference type="EMBL" id="QFOI01000048">
    <property type="protein sequence ID" value="PZP50922.1"/>
    <property type="molecule type" value="Genomic_DNA"/>
</dbReference>
<dbReference type="Proteomes" id="UP000249645">
    <property type="component" value="Unassembled WGS sequence"/>
</dbReference>
<feature type="transmembrane region" description="Helical" evidence="1">
    <location>
        <begin position="42"/>
        <end position="63"/>
    </location>
</feature>
<feature type="transmembrane region" description="Helical" evidence="1">
    <location>
        <begin position="389"/>
        <end position="409"/>
    </location>
</feature>
<feature type="transmembrane region" description="Helical" evidence="1">
    <location>
        <begin position="270"/>
        <end position="289"/>
    </location>
</feature>
<gene>
    <name evidence="2" type="ORF">DI598_04440</name>
</gene>
<dbReference type="AlphaFoldDB" id="A0A2W5H5T0"/>
<keyword evidence="1" id="KW-0812">Transmembrane</keyword>
<keyword evidence="1" id="KW-1133">Transmembrane helix</keyword>
<feature type="transmembrane region" description="Helical" evidence="1">
    <location>
        <begin position="218"/>
        <end position="233"/>
    </location>
</feature>
<reference evidence="2 3" key="1">
    <citation type="submission" date="2017-11" db="EMBL/GenBank/DDBJ databases">
        <title>Infants hospitalized years apart are colonized by the same room-sourced microbial strains.</title>
        <authorList>
            <person name="Brooks B."/>
            <person name="Olm M.R."/>
            <person name="Firek B.A."/>
            <person name="Baker R."/>
            <person name="Thomas B.C."/>
            <person name="Morowitz M.J."/>
            <person name="Banfield J.F."/>
        </authorList>
    </citation>
    <scope>NUCLEOTIDE SEQUENCE [LARGE SCALE GENOMIC DNA]</scope>
    <source>
        <strain evidence="2">S2_009_000_R2_76</strain>
    </source>
</reference>
<feature type="transmembrane region" description="Helical" evidence="1">
    <location>
        <begin position="100"/>
        <end position="121"/>
    </location>
</feature>
<feature type="transmembrane region" description="Helical" evidence="1">
    <location>
        <begin position="133"/>
        <end position="154"/>
    </location>
</feature>
<organism evidence="2 3">
    <name type="scientific">Pseudopedobacter saltans</name>
    <dbReference type="NCBI Taxonomy" id="151895"/>
    <lineage>
        <taxon>Bacteria</taxon>
        <taxon>Pseudomonadati</taxon>
        <taxon>Bacteroidota</taxon>
        <taxon>Sphingobacteriia</taxon>
        <taxon>Sphingobacteriales</taxon>
        <taxon>Sphingobacteriaceae</taxon>
        <taxon>Pseudopedobacter</taxon>
    </lineage>
</organism>
<name>A0A2W5H5T0_9SPHI</name>